<dbReference type="GO" id="GO:0046983">
    <property type="term" value="F:protein dimerization activity"/>
    <property type="evidence" value="ECO:0007669"/>
    <property type="project" value="InterPro"/>
</dbReference>
<accession>A0A930VG02</accession>
<sequence length="373" mass="40107">MTSVNPMSGPVLQQEQPLGRRGPWFAAIWLFFLLDPFLVGWHHRGTVAGVLGMLLTVAFGATYMWLWLQLRADRARLRDEPPVASSLLWLAGLVTLGLLMVVALGQVGTTAAVYVAVATMMLFPFVVGAAIVVGIAALVVVTGELVPGWDRSIGLAFSVCAASLAIFGIRSMLRRNIDLIRAHEENAELLVENERTRFARDLHDILGHSLTVITVKAELAGRLMDADPARAKAEIADLERLSRDALADVRRAVEGYRDLTLPGELARARAALEAAEIQAVLPNTTEEVPTDLRELFAWTVREGVTNVIRHSHARTCRVVISPTGVEVTDDGDGAAGETTGSGLRGLRERAAAAGATVVTRSLSPGFSLSVVRA</sequence>
<proteinExistence type="predicted"/>
<protein>
    <submittedName>
        <fullName evidence="6">Histidine kinase</fullName>
    </submittedName>
</protein>
<keyword evidence="4" id="KW-0472">Membrane</keyword>
<dbReference type="Gene3D" id="1.20.5.1930">
    <property type="match status" value="1"/>
</dbReference>
<evidence type="ECO:0000313" key="6">
    <source>
        <dbReference type="EMBL" id="MBF4765888.1"/>
    </source>
</evidence>
<keyword evidence="4" id="KW-1133">Transmembrane helix</keyword>
<dbReference type="GO" id="GO:0016020">
    <property type="term" value="C:membrane"/>
    <property type="evidence" value="ECO:0007669"/>
    <property type="project" value="InterPro"/>
</dbReference>
<dbReference type="EMBL" id="JADKPN010000019">
    <property type="protein sequence ID" value="MBF4765888.1"/>
    <property type="molecule type" value="Genomic_DNA"/>
</dbReference>
<evidence type="ECO:0000259" key="5">
    <source>
        <dbReference type="Pfam" id="PF07730"/>
    </source>
</evidence>
<feature type="transmembrane region" description="Helical" evidence="4">
    <location>
        <begin position="48"/>
        <end position="67"/>
    </location>
</feature>
<evidence type="ECO:0000256" key="4">
    <source>
        <dbReference type="SAM" id="Phobius"/>
    </source>
</evidence>
<comment type="caution">
    <text evidence="6">The sequence shown here is derived from an EMBL/GenBank/DDBJ whole genome shotgun (WGS) entry which is preliminary data.</text>
</comment>
<feature type="transmembrane region" description="Helical" evidence="4">
    <location>
        <begin position="153"/>
        <end position="173"/>
    </location>
</feature>
<evidence type="ECO:0000256" key="3">
    <source>
        <dbReference type="ARBA" id="ARBA00023012"/>
    </source>
</evidence>
<keyword evidence="4" id="KW-0812">Transmembrane</keyword>
<keyword evidence="2 6" id="KW-0418">Kinase</keyword>
<keyword evidence="1" id="KW-0808">Transferase</keyword>
<dbReference type="InterPro" id="IPR011712">
    <property type="entry name" value="Sig_transdc_His_kin_sub3_dim/P"/>
</dbReference>
<dbReference type="GO" id="GO:0000155">
    <property type="term" value="F:phosphorelay sensor kinase activity"/>
    <property type="evidence" value="ECO:0007669"/>
    <property type="project" value="InterPro"/>
</dbReference>
<dbReference type="InterPro" id="IPR036890">
    <property type="entry name" value="HATPase_C_sf"/>
</dbReference>
<gene>
    <name evidence="6" type="ORF">ISU07_22365</name>
</gene>
<evidence type="ECO:0000256" key="1">
    <source>
        <dbReference type="ARBA" id="ARBA00022679"/>
    </source>
</evidence>
<dbReference type="AlphaFoldDB" id="A0A930VG02"/>
<keyword evidence="7" id="KW-1185">Reference proteome</keyword>
<dbReference type="Proteomes" id="UP000640489">
    <property type="component" value="Unassembled WGS sequence"/>
</dbReference>
<feature type="transmembrane region" description="Helical" evidence="4">
    <location>
        <begin position="24"/>
        <end position="41"/>
    </location>
</feature>
<keyword evidence="3" id="KW-0902">Two-component regulatory system</keyword>
<evidence type="ECO:0000313" key="7">
    <source>
        <dbReference type="Proteomes" id="UP000640489"/>
    </source>
</evidence>
<organism evidence="6 7">
    <name type="scientific">Nocardioides islandensis</name>
    <dbReference type="NCBI Taxonomy" id="433663"/>
    <lineage>
        <taxon>Bacteria</taxon>
        <taxon>Bacillati</taxon>
        <taxon>Actinomycetota</taxon>
        <taxon>Actinomycetes</taxon>
        <taxon>Propionibacteriales</taxon>
        <taxon>Nocardioidaceae</taxon>
        <taxon>Nocardioides</taxon>
    </lineage>
</organism>
<dbReference type="PANTHER" id="PTHR24421:SF63">
    <property type="entry name" value="SENSOR HISTIDINE KINASE DESK"/>
    <property type="match status" value="1"/>
</dbReference>
<feature type="domain" description="Signal transduction histidine kinase subgroup 3 dimerisation and phosphoacceptor" evidence="5">
    <location>
        <begin position="194"/>
        <end position="258"/>
    </location>
</feature>
<reference evidence="6" key="1">
    <citation type="submission" date="2020-11" db="EMBL/GenBank/DDBJ databases">
        <title>Nocardioides sp. nov., isolated from Soil of Cynanchum wilfordii Hemsley rhizosphere.</title>
        <authorList>
            <person name="Lee J.-S."/>
            <person name="Suh M.K."/>
            <person name="Kim J.-S."/>
        </authorList>
    </citation>
    <scope>NUCLEOTIDE SEQUENCE</scope>
    <source>
        <strain evidence="6">KCTC 19275</strain>
    </source>
</reference>
<feature type="transmembrane region" description="Helical" evidence="4">
    <location>
        <begin position="112"/>
        <end position="141"/>
    </location>
</feature>
<evidence type="ECO:0000256" key="2">
    <source>
        <dbReference type="ARBA" id="ARBA00022777"/>
    </source>
</evidence>
<feature type="transmembrane region" description="Helical" evidence="4">
    <location>
        <begin position="87"/>
        <end position="105"/>
    </location>
</feature>
<dbReference type="Pfam" id="PF07730">
    <property type="entry name" value="HisKA_3"/>
    <property type="match status" value="1"/>
</dbReference>
<name>A0A930VG02_9ACTN</name>
<dbReference type="PANTHER" id="PTHR24421">
    <property type="entry name" value="NITRATE/NITRITE SENSOR PROTEIN NARX-RELATED"/>
    <property type="match status" value="1"/>
</dbReference>
<dbReference type="InterPro" id="IPR050482">
    <property type="entry name" value="Sensor_HK_TwoCompSys"/>
</dbReference>
<dbReference type="Gene3D" id="3.30.565.10">
    <property type="entry name" value="Histidine kinase-like ATPase, C-terminal domain"/>
    <property type="match status" value="1"/>
</dbReference>
<dbReference type="SUPFAM" id="SSF55874">
    <property type="entry name" value="ATPase domain of HSP90 chaperone/DNA topoisomerase II/histidine kinase"/>
    <property type="match status" value="1"/>
</dbReference>